<keyword evidence="7" id="KW-1185">Reference proteome</keyword>
<organism evidence="6 7">
    <name type="scientific">Geodia barretti</name>
    <name type="common">Barrett's horny sponge</name>
    <dbReference type="NCBI Taxonomy" id="519541"/>
    <lineage>
        <taxon>Eukaryota</taxon>
        <taxon>Metazoa</taxon>
        <taxon>Porifera</taxon>
        <taxon>Demospongiae</taxon>
        <taxon>Heteroscleromorpha</taxon>
        <taxon>Tetractinellida</taxon>
        <taxon>Astrophorina</taxon>
        <taxon>Geodiidae</taxon>
        <taxon>Geodia</taxon>
    </lineage>
</organism>
<gene>
    <name evidence="6" type="ORF">GBAR_LOCUS24480</name>
</gene>
<dbReference type="AlphaFoldDB" id="A0AA35X975"/>
<dbReference type="GO" id="GO:0016020">
    <property type="term" value="C:membrane"/>
    <property type="evidence" value="ECO:0007669"/>
    <property type="project" value="InterPro"/>
</dbReference>
<feature type="non-terminal residue" evidence="6">
    <location>
        <position position="165"/>
    </location>
</feature>
<dbReference type="PANTHER" id="PTHR48071">
    <property type="entry name" value="SRCR DOMAIN-CONTAINING PROTEIN"/>
    <property type="match status" value="1"/>
</dbReference>
<keyword evidence="1" id="KW-0732">Signal</keyword>
<evidence type="ECO:0000256" key="2">
    <source>
        <dbReference type="ARBA" id="ARBA00023157"/>
    </source>
</evidence>
<keyword evidence="3" id="KW-0325">Glycoprotein</keyword>
<dbReference type="InterPro" id="IPR001190">
    <property type="entry name" value="SRCR"/>
</dbReference>
<evidence type="ECO:0000259" key="5">
    <source>
        <dbReference type="PROSITE" id="PS50287"/>
    </source>
</evidence>
<dbReference type="InterPro" id="IPR036772">
    <property type="entry name" value="SRCR-like_dom_sf"/>
</dbReference>
<dbReference type="SMART" id="SM00202">
    <property type="entry name" value="SR"/>
    <property type="match status" value="1"/>
</dbReference>
<evidence type="ECO:0000256" key="3">
    <source>
        <dbReference type="ARBA" id="ARBA00023180"/>
    </source>
</evidence>
<comment type="caution">
    <text evidence="6">The sequence shown here is derived from an EMBL/GenBank/DDBJ whole genome shotgun (WGS) entry which is preliminary data.</text>
</comment>
<feature type="disulfide bond" evidence="4">
    <location>
        <begin position="78"/>
        <end position="88"/>
    </location>
</feature>
<dbReference type="Gene3D" id="3.10.250.10">
    <property type="entry name" value="SRCR-like domain"/>
    <property type="match status" value="2"/>
</dbReference>
<dbReference type="EMBL" id="CASHTH010003373">
    <property type="protein sequence ID" value="CAI8044096.1"/>
    <property type="molecule type" value="Genomic_DNA"/>
</dbReference>
<dbReference type="Proteomes" id="UP001174909">
    <property type="component" value="Unassembled WGS sequence"/>
</dbReference>
<feature type="domain" description="SRCR" evidence="5">
    <location>
        <begin position="3"/>
        <end position="109"/>
    </location>
</feature>
<dbReference type="FunFam" id="3.10.250.10:FF:000005">
    <property type="entry name" value="Neurotrypsin isoform A"/>
    <property type="match status" value="1"/>
</dbReference>
<comment type="caution">
    <text evidence="4">Lacks conserved residue(s) required for the propagation of feature annotation.</text>
</comment>
<keyword evidence="2 4" id="KW-1015">Disulfide bond</keyword>
<reference evidence="6" key="1">
    <citation type="submission" date="2023-03" db="EMBL/GenBank/DDBJ databases">
        <authorList>
            <person name="Steffen K."/>
            <person name="Cardenas P."/>
        </authorList>
    </citation>
    <scope>NUCLEOTIDE SEQUENCE</scope>
</reference>
<name>A0AA35X975_GEOBA</name>
<dbReference type="PRINTS" id="PR00258">
    <property type="entry name" value="SPERACTRCPTR"/>
</dbReference>
<sequence>VRIRLVDLESGQETLKSGLVEVLRDSEWRSVCDDYWTYEDANVVCRQLGFLGFGATLIRMGFFNANEPRRYWLDDVKCNGDESSLFDCPHRGWGVHNCGRRERAGVNCLNESDIDIRIVNDDIFDNISGAVELRMGNEWRSLCCNHWTSQDARVACRQLGHSADG</sequence>
<protein>
    <submittedName>
        <fullName evidence="6">Scavenger receptor cysteine-rich type 1 protein M130</fullName>
    </submittedName>
</protein>
<accession>A0AA35X975</accession>
<dbReference type="Pfam" id="PF00530">
    <property type="entry name" value="SRCR"/>
    <property type="match status" value="2"/>
</dbReference>
<feature type="domain" description="SRCR" evidence="5">
    <location>
        <begin position="116"/>
        <end position="165"/>
    </location>
</feature>
<evidence type="ECO:0000313" key="6">
    <source>
        <dbReference type="EMBL" id="CAI8044096.1"/>
    </source>
</evidence>
<evidence type="ECO:0000256" key="1">
    <source>
        <dbReference type="ARBA" id="ARBA00022729"/>
    </source>
</evidence>
<feature type="non-terminal residue" evidence="6">
    <location>
        <position position="1"/>
    </location>
</feature>
<dbReference type="PANTHER" id="PTHR48071:SF18">
    <property type="entry name" value="DELETED IN MALIGNANT BRAIN TUMORS 1 PROTEIN-RELATED"/>
    <property type="match status" value="1"/>
</dbReference>
<proteinExistence type="predicted"/>
<dbReference type="PROSITE" id="PS50287">
    <property type="entry name" value="SRCR_2"/>
    <property type="match status" value="2"/>
</dbReference>
<dbReference type="SUPFAM" id="SSF56487">
    <property type="entry name" value="SRCR-like"/>
    <property type="match status" value="2"/>
</dbReference>
<evidence type="ECO:0000313" key="7">
    <source>
        <dbReference type="Proteomes" id="UP001174909"/>
    </source>
</evidence>
<evidence type="ECO:0000256" key="4">
    <source>
        <dbReference type="PROSITE-ProRule" id="PRU00196"/>
    </source>
</evidence>
<keyword evidence="6" id="KW-0675">Receptor</keyword>